<reference evidence="2" key="1">
    <citation type="journal article" date="2022" name="Mol. Ecol. Resour.">
        <title>The genomes of chicory, endive, great burdock and yacon provide insights into Asteraceae palaeo-polyploidization history and plant inulin production.</title>
        <authorList>
            <person name="Fan W."/>
            <person name="Wang S."/>
            <person name="Wang H."/>
            <person name="Wang A."/>
            <person name="Jiang F."/>
            <person name="Liu H."/>
            <person name="Zhao H."/>
            <person name="Xu D."/>
            <person name="Zhang Y."/>
        </authorList>
    </citation>
    <scope>NUCLEOTIDE SEQUENCE [LARGE SCALE GENOMIC DNA]</scope>
    <source>
        <strain evidence="2">cv. Yunnan</strain>
    </source>
</reference>
<accession>A0ACB9JR50</accession>
<dbReference type="EMBL" id="CM042020">
    <property type="protein sequence ID" value="KAI3822492.1"/>
    <property type="molecule type" value="Genomic_DNA"/>
</dbReference>
<protein>
    <submittedName>
        <fullName evidence="1">Uncharacterized protein</fullName>
    </submittedName>
</protein>
<dbReference type="Proteomes" id="UP001056120">
    <property type="component" value="Linkage Group LG03"/>
</dbReference>
<gene>
    <name evidence="1" type="ORF">L1987_10082</name>
</gene>
<name>A0ACB9JR50_9ASTR</name>
<comment type="caution">
    <text evidence="1">The sequence shown here is derived from an EMBL/GenBank/DDBJ whole genome shotgun (WGS) entry which is preliminary data.</text>
</comment>
<reference evidence="1 2" key="2">
    <citation type="journal article" date="2022" name="Mol. Ecol. Resour.">
        <title>The genomes of chicory, endive, great burdock and yacon provide insights into Asteraceae paleo-polyploidization history and plant inulin production.</title>
        <authorList>
            <person name="Fan W."/>
            <person name="Wang S."/>
            <person name="Wang H."/>
            <person name="Wang A."/>
            <person name="Jiang F."/>
            <person name="Liu H."/>
            <person name="Zhao H."/>
            <person name="Xu D."/>
            <person name="Zhang Y."/>
        </authorList>
    </citation>
    <scope>NUCLEOTIDE SEQUENCE [LARGE SCALE GENOMIC DNA]</scope>
    <source>
        <strain evidence="2">cv. Yunnan</strain>
        <tissue evidence="1">Leaves</tissue>
    </source>
</reference>
<organism evidence="1 2">
    <name type="scientific">Smallanthus sonchifolius</name>
    <dbReference type="NCBI Taxonomy" id="185202"/>
    <lineage>
        <taxon>Eukaryota</taxon>
        <taxon>Viridiplantae</taxon>
        <taxon>Streptophyta</taxon>
        <taxon>Embryophyta</taxon>
        <taxon>Tracheophyta</taxon>
        <taxon>Spermatophyta</taxon>
        <taxon>Magnoliopsida</taxon>
        <taxon>eudicotyledons</taxon>
        <taxon>Gunneridae</taxon>
        <taxon>Pentapetalae</taxon>
        <taxon>asterids</taxon>
        <taxon>campanulids</taxon>
        <taxon>Asterales</taxon>
        <taxon>Asteraceae</taxon>
        <taxon>Asteroideae</taxon>
        <taxon>Heliantheae alliance</taxon>
        <taxon>Millerieae</taxon>
        <taxon>Smallanthus</taxon>
    </lineage>
</organism>
<sequence>MTQALKTGHMQCEPVSPLRNGFYAIKAYDKTVETHPKSIHMYHQHGSLPPFFSFQSFNAKKVAVPPQNGSLPLRIMVNTSPASP</sequence>
<evidence type="ECO:0000313" key="1">
    <source>
        <dbReference type="EMBL" id="KAI3822492.1"/>
    </source>
</evidence>
<keyword evidence="2" id="KW-1185">Reference proteome</keyword>
<evidence type="ECO:0000313" key="2">
    <source>
        <dbReference type="Proteomes" id="UP001056120"/>
    </source>
</evidence>
<proteinExistence type="predicted"/>